<feature type="region of interest" description="Disordered" evidence="1">
    <location>
        <begin position="1"/>
        <end position="20"/>
    </location>
</feature>
<proteinExistence type="predicted"/>
<feature type="domain" description="Cupin type-2" evidence="2">
    <location>
        <begin position="32"/>
        <end position="100"/>
    </location>
</feature>
<dbReference type="PANTHER" id="PTHR43346">
    <property type="entry name" value="LIGAND BINDING DOMAIN PROTEIN, PUTATIVE (AFU_ORTHOLOGUE AFUA_6G14370)-RELATED"/>
    <property type="match status" value="1"/>
</dbReference>
<sequence>MEKVNENEKEYRKGNKSGPKYLMRGPKLEWGIIRLEPGEAMGAHGHNEVEEVFYFFEGEPKILVNDKEHRVKQGDVFRLEAKEKHDIVNDTSAPVRYIFIKCPFLPEDKITY</sequence>
<dbReference type="EMBL" id="PFMR01000255">
    <property type="protein sequence ID" value="PIZ15553.1"/>
    <property type="molecule type" value="Genomic_DNA"/>
</dbReference>
<reference evidence="4" key="1">
    <citation type="submission" date="2017-09" db="EMBL/GenBank/DDBJ databases">
        <title>Depth-based differentiation of microbial function through sediment-hosted aquifers and enrichment of novel symbionts in the deep terrestrial subsurface.</title>
        <authorList>
            <person name="Probst A.J."/>
            <person name="Ladd B."/>
            <person name="Jarett J.K."/>
            <person name="Geller-Mcgrath D.E."/>
            <person name="Sieber C.M.K."/>
            <person name="Emerson J.B."/>
            <person name="Anantharaman K."/>
            <person name="Thomas B.C."/>
            <person name="Malmstrom R."/>
            <person name="Stieglmeier M."/>
            <person name="Klingl A."/>
            <person name="Woyke T."/>
            <person name="Ryan C.M."/>
            <person name="Banfield J.F."/>
        </authorList>
    </citation>
    <scope>NUCLEOTIDE SEQUENCE [LARGE SCALE GENOMIC DNA]</scope>
</reference>
<dbReference type="InterPro" id="IPR013096">
    <property type="entry name" value="Cupin_2"/>
</dbReference>
<dbReference type="PANTHER" id="PTHR43346:SF1">
    <property type="entry name" value="QUERCETIN 2,3-DIOXYGENASE-RELATED"/>
    <property type="match status" value="1"/>
</dbReference>
<evidence type="ECO:0000259" key="2">
    <source>
        <dbReference type="Pfam" id="PF07883"/>
    </source>
</evidence>
<dbReference type="Pfam" id="PF07883">
    <property type="entry name" value="Cupin_2"/>
    <property type="match status" value="1"/>
</dbReference>
<protein>
    <submittedName>
        <fullName evidence="3">Cupin domain-containing protein</fullName>
    </submittedName>
</protein>
<dbReference type="InterPro" id="IPR052538">
    <property type="entry name" value="Flavonoid_dioxygenase-like"/>
</dbReference>
<evidence type="ECO:0000313" key="4">
    <source>
        <dbReference type="Proteomes" id="UP000229307"/>
    </source>
</evidence>
<feature type="compositionally biased region" description="Basic and acidic residues" evidence="1">
    <location>
        <begin position="1"/>
        <end position="13"/>
    </location>
</feature>
<dbReference type="Gene3D" id="2.60.120.10">
    <property type="entry name" value="Jelly Rolls"/>
    <property type="match status" value="1"/>
</dbReference>
<evidence type="ECO:0000313" key="3">
    <source>
        <dbReference type="EMBL" id="PIZ15553.1"/>
    </source>
</evidence>
<name>A0A2M7S8B1_9BACT</name>
<dbReference type="InterPro" id="IPR011051">
    <property type="entry name" value="RmlC_Cupin_sf"/>
</dbReference>
<gene>
    <name evidence="3" type="ORF">COY52_09485</name>
</gene>
<evidence type="ECO:0000256" key="1">
    <source>
        <dbReference type="SAM" id="MobiDB-lite"/>
    </source>
</evidence>
<dbReference type="Proteomes" id="UP000229307">
    <property type="component" value="Unassembled WGS sequence"/>
</dbReference>
<comment type="caution">
    <text evidence="3">The sequence shown here is derived from an EMBL/GenBank/DDBJ whole genome shotgun (WGS) entry which is preliminary data.</text>
</comment>
<dbReference type="SUPFAM" id="SSF51182">
    <property type="entry name" value="RmlC-like cupins"/>
    <property type="match status" value="1"/>
</dbReference>
<dbReference type="AlphaFoldDB" id="A0A2M7S8B1"/>
<dbReference type="InterPro" id="IPR014710">
    <property type="entry name" value="RmlC-like_jellyroll"/>
</dbReference>
<organism evidence="3 4">
    <name type="scientific">Candidatus Desantisbacteria bacterium CG_4_10_14_0_8_um_filter_48_22</name>
    <dbReference type="NCBI Taxonomy" id="1974543"/>
    <lineage>
        <taxon>Bacteria</taxon>
        <taxon>Candidatus Desantisiibacteriota</taxon>
    </lineage>
</organism>
<accession>A0A2M7S8B1</accession>